<comment type="similarity">
    <text evidence="1 8">Belongs to the bacterial ribosomal protein bL31 family. Type A subfamily.</text>
</comment>
<dbReference type="RefSeq" id="WP_102244262.1">
    <property type="nucleotide sequence ID" value="NZ_CP025704.1"/>
</dbReference>
<evidence type="ECO:0000256" key="2">
    <source>
        <dbReference type="ARBA" id="ARBA00011838"/>
    </source>
</evidence>
<proteinExistence type="inferred from homology"/>
<dbReference type="GO" id="GO:0005840">
    <property type="term" value="C:ribosome"/>
    <property type="evidence" value="ECO:0007669"/>
    <property type="project" value="UniProtKB-KW"/>
</dbReference>
<evidence type="ECO:0000313" key="10">
    <source>
        <dbReference type="Proteomes" id="UP000235584"/>
    </source>
</evidence>
<name>A0A2K9NTX2_BACTC</name>
<dbReference type="NCBIfam" id="NF000612">
    <property type="entry name" value="PRK00019.1"/>
    <property type="match status" value="1"/>
</dbReference>
<accession>A0A2K9NTX2</accession>
<keyword evidence="10" id="KW-1185">Reference proteome</keyword>
<keyword evidence="8" id="KW-0479">Metal-binding</keyword>
<dbReference type="OrthoDB" id="5295635at2"/>
<dbReference type="NCBIfam" id="TIGR00105">
    <property type="entry name" value="L31"/>
    <property type="match status" value="1"/>
</dbReference>
<dbReference type="InterPro" id="IPR002150">
    <property type="entry name" value="Ribosomal_bL31"/>
</dbReference>
<dbReference type="Gene3D" id="4.10.830.30">
    <property type="entry name" value="Ribosomal protein L31"/>
    <property type="match status" value="1"/>
</dbReference>
<feature type="binding site" evidence="8">
    <location>
        <position position="36"/>
    </location>
    <ligand>
        <name>Zn(2+)</name>
        <dbReference type="ChEBI" id="CHEBI:29105"/>
    </ligand>
</feature>
<comment type="cofactor">
    <cofactor evidence="8">
        <name>Zn(2+)</name>
        <dbReference type="ChEBI" id="CHEBI:29105"/>
    </cofactor>
    <text evidence="8">Binds 1 zinc ion per subunit.</text>
</comment>
<feature type="binding site" evidence="8">
    <location>
        <position position="39"/>
    </location>
    <ligand>
        <name>Zn(2+)</name>
        <dbReference type="ChEBI" id="CHEBI:29105"/>
    </ligand>
</feature>
<dbReference type="InterPro" id="IPR027491">
    <property type="entry name" value="Ribosomal_bL31_A"/>
</dbReference>
<comment type="subunit">
    <text evidence="2 8">Part of the 50S ribosomal subunit.</text>
</comment>
<evidence type="ECO:0000256" key="8">
    <source>
        <dbReference type="HAMAP-Rule" id="MF_00501"/>
    </source>
</evidence>
<dbReference type="GO" id="GO:0019843">
    <property type="term" value="F:rRNA binding"/>
    <property type="evidence" value="ECO:0007669"/>
    <property type="project" value="UniProtKB-KW"/>
</dbReference>
<protein>
    <recommendedName>
        <fullName evidence="7 8">Large ribosomal subunit protein bL31</fullName>
    </recommendedName>
</protein>
<dbReference type="PRINTS" id="PR01249">
    <property type="entry name" value="RIBOSOMALL31"/>
</dbReference>
<feature type="binding site" evidence="8">
    <location>
        <position position="18"/>
    </location>
    <ligand>
        <name>Zn(2+)</name>
        <dbReference type="ChEBI" id="CHEBI:29105"/>
    </ligand>
</feature>
<dbReference type="HAMAP" id="MF_00501">
    <property type="entry name" value="Ribosomal_bL31_1"/>
    <property type="match status" value="1"/>
</dbReference>
<dbReference type="GO" id="GO:1990904">
    <property type="term" value="C:ribonucleoprotein complex"/>
    <property type="evidence" value="ECO:0007669"/>
    <property type="project" value="UniProtKB-KW"/>
</dbReference>
<sequence length="74" mass="8149">MKEGIHPKYEAVTVNCVCGATYATGSTIKLEKIDICAACHPFYTGKTKVIDTEGRIEKFKKKFGTDYAATAKKK</sequence>
<keyword evidence="6 8" id="KW-0687">Ribonucleoprotein</keyword>
<reference evidence="9 10" key="1">
    <citation type="submission" date="2018-01" db="EMBL/GenBank/DDBJ databases">
        <title>Complete genome sequence of Bacteriovorax stolpii DSM12778.</title>
        <authorList>
            <person name="Tang B."/>
            <person name="Chang J."/>
        </authorList>
    </citation>
    <scope>NUCLEOTIDE SEQUENCE [LARGE SCALE GENOMIC DNA]</scope>
    <source>
        <strain evidence="9 10">DSM 12778</strain>
    </source>
</reference>
<gene>
    <name evidence="8" type="primary">rpmE</name>
    <name evidence="9" type="ORF">C0V70_12840</name>
</gene>
<dbReference type="EMBL" id="CP025704">
    <property type="protein sequence ID" value="AUN98971.1"/>
    <property type="molecule type" value="Genomic_DNA"/>
</dbReference>
<dbReference type="Pfam" id="PF01197">
    <property type="entry name" value="Ribosomal_L31"/>
    <property type="match status" value="1"/>
</dbReference>
<comment type="function">
    <text evidence="8">Binds the 23S rRNA.</text>
</comment>
<dbReference type="AlphaFoldDB" id="A0A2K9NTX2"/>
<evidence type="ECO:0000256" key="1">
    <source>
        <dbReference type="ARBA" id="ARBA00009296"/>
    </source>
</evidence>
<dbReference type="GO" id="GO:0006412">
    <property type="term" value="P:translation"/>
    <property type="evidence" value="ECO:0007669"/>
    <property type="project" value="UniProtKB-UniRule"/>
</dbReference>
<dbReference type="InterPro" id="IPR042105">
    <property type="entry name" value="Ribosomal_bL31_sf"/>
</dbReference>
<evidence type="ECO:0000313" key="9">
    <source>
        <dbReference type="EMBL" id="AUN98971.1"/>
    </source>
</evidence>
<evidence type="ECO:0000256" key="4">
    <source>
        <dbReference type="ARBA" id="ARBA00022884"/>
    </source>
</evidence>
<keyword evidence="4 8" id="KW-0694">RNA-binding</keyword>
<dbReference type="KEGG" id="bsto:C0V70_12840"/>
<dbReference type="PANTHER" id="PTHR33280:SF1">
    <property type="entry name" value="LARGE RIBOSOMAL SUBUNIT PROTEIN BL31C"/>
    <property type="match status" value="1"/>
</dbReference>
<evidence type="ECO:0000256" key="5">
    <source>
        <dbReference type="ARBA" id="ARBA00022980"/>
    </source>
</evidence>
<keyword evidence="5 8" id="KW-0689">Ribosomal protein</keyword>
<feature type="binding site" evidence="8">
    <location>
        <position position="16"/>
    </location>
    <ligand>
        <name>Zn(2+)</name>
        <dbReference type="ChEBI" id="CHEBI:29105"/>
    </ligand>
</feature>
<evidence type="ECO:0000256" key="7">
    <source>
        <dbReference type="ARBA" id="ARBA00035687"/>
    </source>
</evidence>
<dbReference type="GO" id="GO:0046872">
    <property type="term" value="F:metal ion binding"/>
    <property type="evidence" value="ECO:0007669"/>
    <property type="project" value="UniProtKB-KW"/>
</dbReference>
<dbReference type="InterPro" id="IPR034704">
    <property type="entry name" value="Ribosomal_bL28/bL31-like_sf"/>
</dbReference>
<organism evidence="9 10">
    <name type="scientific">Bacteriovorax stolpii</name>
    <name type="common">Bdellovibrio stolpii</name>
    <dbReference type="NCBI Taxonomy" id="960"/>
    <lineage>
        <taxon>Bacteria</taxon>
        <taxon>Pseudomonadati</taxon>
        <taxon>Bdellovibrionota</taxon>
        <taxon>Bacteriovoracia</taxon>
        <taxon>Bacteriovoracales</taxon>
        <taxon>Bacteriovoracaceae</taxon>
        <taxon>Bacteriovorax</taxon>
    </lineage>
</organism>
<keyword evidence="8" id="KW-0862">Zinc</keyword>
<dbReference type="PANTHER" id="PTHR33280">
    <property type="entry name" value="50S RIBOSOMAL PROTEIN L31, CHLOROPLASTIC"/>
    <property type="match status" value="1"/>
</dbReference>
<dbReference type="GO" id="GO:0003735">
    <property type="term" value="F:structural constituent of ribosome"/>
    <property type="evidence" value="ECO:0007669"/>
    <property type="project" value="InterPro"/>
</dbReference>
<keyword evidence="3 8" id="KW-0699">rRNA-binding</keyword>
<dbReference type="SUPFAM" id="SSF143800">
    <property type="entry name" value="L28p-like"/>
    <property type="match status" value="1"/>
</dbReference>
<evidence type="ECO:0000256" key="6">
    <source>
        <dbReference type="ARBA" id="ARBA00023274"/>
    </source>
</evidence>
<evidence type="ECO:0000256" key="3">
    <source>
        <dbReference type="ARBA" id="ARBA00022730"/>
    </source>
</evidence>
<dbReference type="PROSITE" id="PS01143">
    <property type="entry name" value="RIBOSOMAL_L31"/>
    <property type="match status" value="1"/>
</dbReference>
<dbReference type="Proteomes" id="UP000235584">
    <property type="component" value="Chromosome"/>
</dbReference>